<dbReference type="SUPFAM" id="SSF53474">
    <property type="entry name" value="alpha/beta-Hydrolases"/>
    <property type="match status" value="1"/>
</dbReference>
<dbReference type="Proteomes" id="UP000663827">
    <property type="component" value="Unassembled WGS sequence"/>
</dbReference>
<dbReference type="Gene3D" id="3.40.50.1820">
    <property type="entry name" value="alpha/beta hydrolase"/>
    <property type="match status" value="1"/>
</dbReference>
<evidence type="ECO:0000313" key="4">
    <source>
        <dbReference type="Proteomes" id="UP000663827"/>
    </source>
</evidence>
<reference evidence="3" key="1">
    <citation type="submission" date="2021-01" db="EMBL/GenBank/DDBJ databases">
        <authorList>
            <person name="Kaushik A."/>
        </authorList>
    </citation>
    <scope>NUCLEOTIDE SEQUENCE</scope>
    <source>
        <strain evidence="3">AG5</strain>
    </source>
</reference>
<feature type="domain" description="Alpha/beta hydrolase fold-3" evidence="2">
    <location>
        <begin position="7"/>
        <end position="208"/>
    </location>
</feature>
<evidence type="ECO:0000313" key="3">
    <source>
        <dbReference type="EMBL" id="CAE7088635.1"/>
    </source>
</evidence>
<dbReference type="InterPro" id="IPR050300">
    <property type="entry name" value="GDXG_lipolytic_enzyme"/>
</dbReference>
<protein>
    <recommendedName>
        <fullName evidence="2">Alpha/beta hydrolase fold-3 domain-containing protein</fullName>
    </recommendedName>
</protein>
<dbReference type="InterPro" id="IPR013094">
    <property type="entry name" value="AB_hydrolase_3"/>
</dbReference>
<dbReference type="PANTHER" id="PTHR48081:SF8">
    <property type="entry name" value="ALPHA_BETA HYDROLASE FOLD-3 DOMAIN-CONTAINING PROTEIN-RELATED"/>
    <property type="match status" value="1"/>
</dbReference>
<comment type="caution">
    <text evidence="3">The sequence shown here is derived from an EMBL/GenBank/DDBJ whole genome shotgun (WGS) entry which is preliminary data.</text>
</comment>
<dbReference type="Pfam" id="PF07859">
    <property type="entry name" value="Abhydrolase_3"/>
    <property type="match status" value="1"/>
</dbReference>
<dbReference type="InterPro" id="IPR029058">
    <property type="entry name" value="AB_hydrolase_fold"/>
</dbReference>
<evidence type="ECO:0000259" key="2">
    <source>
        <dbReference type="Pfam" id="PF07859"/>
    </source>
</evidence>
<sequence length="242" mass="26424">MTVCILGSGFMLDCMHGTDADFCRMISDQTGAIVLDCGYAKGPEHPFPAAPNDVKDAIEYVLANTEEYFDTNRITIGGFSAGGALAITANATVPKGTIKGIISIYPCVELSLKYAVDNPPVMSKGNVNSFPSKFIQMAHDSYVPPGTDMKDPRLSPVNVPVALLPEHILLVVCEEDALRDEAVEYGKKLKAEGIKVVFKEVKKIVHYWDKWAKIGEETPTGIAKRETYQASVDTLNLVFKSY</sequence>
<dbReference type="EMBL" id="CAJNJQ010000601">
    <property type="protein sequence ID" value="CAE7088635.1"/>
    <property type="molecule type" value="Genomic_DNA"/>
</dbReference>
<gene>
    <name evidence="3" type="ORF">RDB_LOCUS29932</name>
</gene>
<proteinExistence type="predicted"/>
<accession>A0A8H3DV32</accession>
<dbReference type="PANTHER" id="PTHR48081">
    <property type="entry name" value="AB HYDROLASE SUPERFAMILY PROTEIN C4A8.06C"/>
    <property type="match status" value="1"/>
</dbReference>
<organism evidence="3 4">
    <name type="scientific">Rhizoctonia solani</name>
    <dbReference type="NCBI Taxonomy" id="456999"/>
    <lineage>
        <taxon>Eukaryota</taxon>
        <taxon>Fungi</taxon>
        <taxon>Dikarya</taxon>
        <taxon>Basidiomycota</taxon>
        <taxon>Agaricomycotina</taxon>
        <taxon>Agaricomycetes</taxon>
        <taxon>Cantharellales</taxon>
        <taxon>Ceratobasidiaceae</taxon>
        <taxon>Rhizoctonia</taxon>
    </lineage>
</organism>
<name>A0A8H3DV32_9AGAM</name>
<dbReference type="GO" id="GO:0016787">
    <property type="term" value="F:hydrolase activity"/>
    <property type="evidence" value="ECO:0007669"/>
    <property type="project" value="UniProtKB-KW"/>
</dbReference>
<evidence type="ECO:0000256" key="1">
    <source>
        <dbReference type="ARBA" id="ARBA00022801"/>
    </source>
</evidence>
<keyword evidence="1" id="KW-0378">Hydrolase</keyword>
<dbReference type="AlphaFoldDB" id="A0A8H3DV32"/>